<keyword evidence="3 7" id="KW-1133">Transmembrane helix</keyword>
<reference evidence="9 10" key="1">
    <citation type="submission" date="2023-09" db="EMBL/GenBank/DDBJ databases">
        <title>Multi-omics analysis of a traditional fermented food reveals byproduct-associated fungal strains for waste-to-food upcycling.</title>
        <authorList>
            <consortium name="Lawrence Berkeley National Laboratory"/>
            <person name="Rekdal V.M."/>
            <person name="Villalobos-Escobedo J.M."/>
            <person name="Rodriguez-Valeron N."/>
            <person name="Garcia M.O."/>
            <person name="Vasquez D.P."/>
            <person name="Damayanti I."/>
            <person name="Sorensen P.M."/>
            <person name="Baidoo E.E."/>
            <person name="De Carvalho A.C."/>
            <person name="Riley R."/>
            <person name="Lipzen A."/>
            <person name="He G."/>
            <person name="Yan M."/>
            <person name="Haridas S."/>
            <person name="Daum C."/>
            <person name="Yoshinaga Y."/>
            <person name="Ng V."/>
            <person name="Grigoriev I.V."/>
            <person name="Munk R."/>
            <person name="Nuraida L."/>
            <person name="Wijaya C.H."/>
            <person name="Morales P.-C."/>
            <person name="Keasling J.D."/>
        </authorList>
    </citation>
    <scope>NUCLEOTIDE SEQUENCE [LARGE SCALE GENOMIC DNA]</scope>
    <source>
        <strain evidence="9 10">FGSC 2613</strain>
    </source>
</reference>
<accession>A0ABR3DKX6</accession>
<comment type="caution">
    <text evidence="9">The sequence shown here is derived from an EMBL/GenBank/DDBJ whole genome shotgun (WGS) entry which is preliminary data.</text>
</comment>
<feature type="compositionally biased region" description="Basic and acidic residues" evidence="6">
    <location>
        <begin position="369"/>
        <end position="388"/>
    </location>
</feature>
<feature type="transmembrane region" description="Helical" evidence="7">
    <location>
        <begin position="12"/>
        <end position="39"/>
    </location>
</feature>
<feature type="transmembrane region" description="Helical" evidence="7">
    <location>
        <begin position="121"/>
        <end position="144"/>
    </location>
</feature>
<feature type="transmembrane region" description="Helical" evidence="7">
    <location>
        <begin position="169"/>
        <end position="189"/>
    </location>
</feature>
<keyword evidence="10" id="KW-1185">Reference proteome</keyword>
<name>A0ABR3DKX6_NEUIN</name>
<feature type="transmembrane region" description="Helical" evidence="7">
    <location>
        <begin position="45"/>
        <end position="68"/>
    </location>
</feature>
<evidence type="ECO:0000256" key="5">
    <source>
        <dbReference type="ARBA" id="ARBA00038359"/>
    </source>
</evidence>
<proteinExistence type="inferred from homology"/>
<comment type="similarity">
    <text evidence="5">Belongs to the SAT4 family.</text>
</comment>
<keyword evidence="4 7" id="KW-0472">Membrane</keyword>
<dbReference type="Pfam" id="PF20684">
    <property type="entry name" value="Fung_rhodopsin"/>
    <property type="match status" value="1"/>
</dbReference>
<dbReference type="PANTHER" id="PTHR33048">
    <property type="entry name" value="PTH11-LIKE INTEGRAL MEMBRANE PROTEIN (AFU_ORTHOLOGUE AFUA_5G11245)"/>
    <property type="match status" value="1"/>
</dbReference>
<feature type="region of interest" description="Disordered" evidence="6">
    <location>
        <begin position="369"/>
        <end position="416"/>
    </location>
</feature>
<gene>
    <name evidence="9" type="ORF">QR685DRAFT_171078</name>
</gene>
<evidence type="ECO:0000256" key="7">
    <source>
        <dbReference type="SAM" id="Phobius"/>
    </source>
</evidence>
<protein>
    <recommendedName>
        <fullName evidence="8">Rhodopsin domain-containing protein</fullName>
    </recommendedName>
</protein>
<evidence type="ECO:0000256" key="3">
    <source>
        <dbReference type="ARBA" id="ARBA00022989"/>
    </source>
</evidence>
<feature type="transmembrane region" description="Helical" evidence="7">
    <location>
        <begin position="239"/>
        <end position="263"/>
    </location>
</feature>
<dbReference type="PANTHER" id="PTHR33048:SF93">
    <property type="entry name" value="INTEGRAL MEMBRANE PROTEIN"/>
    <property type="match status" value="1"/>
</dbReference>
<keyword evidence="2 7" id="KW-0812">Transmembrane</keyword>
<evidence type="ECO:0000256" key="2">
    <source>
        <dbReference type="ARBA" id="ARBA00022692"/>
    </source>
</evidence>
<dbReference type="EMBL" id="JAVLET010000002">
    <property type="protein sequence ID" value="KAL0473326.1"/>
    <property type="molecule type" value="Genomic_DNA"/>
</dbReference>
<feature type="compositionally biased region" description="Polar residues" evidence="6">
    <location>
        <begin position="395"/>
        <end position="416"/>
    </location>
</feature>
<evidence type="ECO:0000313" key="10">
    <source>
        <dbReference type="Proteomes" id="UP001451303"/>
    </source>
</evidence>
<evidence type="ECO:0000256" key="6">
    <source>
        <dbReference type="SAM" id="MobiDB-lite"/>
    </source>
</evidence>
<evidence type="ECO:0000259" key="8">
    <source>
        <dbReference type="Pfam" id="PF20684"/>
    </source>
</evidence>
<feature type="domain" description="Rhodopsin" evidence="8">
    <location>
        <begin position="27"/>
        <end position="265"/>
    </location>
</feature>
<evidence type="ECO:0000256" key="4">
    <source>
        <dbReference type="ARBA" id="ARBA00023136"/>
    </source>
</evidence>
<dbReference type="Proteomes" id="UP001451303">
    <property type="component" value="Unassembled WGS sequence"/>
</dbReference>
<organism evidence="9 10">
    <name type="scientific">Neurospora intermedia</name>
    <dbReference type="NCBI Taxonomy" id="5142"/>
    <lineage>
        <taxon>Eukaryota</taxon>
        <taxon>Fungi</taxon>
        <taxon>Dikarya</taxon>
        <taxon>Ascomycota</taxon>
        <taxon>Pezizomycotina</taxon>
        <taxon>Sordariomycetes</taxon>
        <taxon>Sordariomycetidae</taxon>
        <taxon>Sordariales</taxon>
        <taxon>Sordariaceae</taxon>
        <taxon>Neurospora</taxon>
    </lineage>
</organism>
<dbReference type="InterPro" id="IPR049326">
    <property type="entry name" value="Rhodopsin_dom_fungi"/>
</dbReference>
<dbReference type="InterPro" id="IPR052337">
    <property type="entry name" value="SAT4-like"/>
</dbReference>
<comment type="subcellular location">
    <subcellularLocation>
        <location evidence="1">Membrane</location>
        <topology evidence="1">Multi-pass membrane protein</topology>
    </subcellularLocation>
</comment>
<evidence type="ECO:0000313" key="9">
    <source>
        <dbReference type="EMBL" id="KAL0473326.1"/>
    </source>
</evidence>
<evidence type="ECO:0000256" key="1">
    <source>
        <dbReference type="ARBA" id="ARBA00004141"/>
    </source>
</evidence>
<sequence length="416" mass="47030">MAMSEDASRALVIMWVIVGVVFVLVILRVYTRVVCMAAYGVDDWIYVAAFIILFIYTVLIQYAGFFGFGQTEKEIGNATMASKARLFECLGQTTSFIGTPLAKASLGAFLLRLVTVTWHRFAVWGAMILMFLSSVAQLLCFWLSCRPFNYVYNKTIRGVCPVNTRPTFYLLYGSTIATDFFFAVFPWIILWRLQMPRQEKITIGCSLSLGLITAAAGIKRVTEVEGLYTSNYLKTTLPLIVWSAAEMAITLVCIGIPVLRPLYKRIYWHLRRQSARSSEYLQQLDRSEEQPGFALQTIGGGPLDKEMSNLERMSSTRPTSVMNNNNNNNNSDDFLYERFRIAINEASKTTVIAQQRRLDDEDLKMDALDDYSRSPLERSADSTRRALGDEELGMANSNQRSQNTITVTQSFSVDRS</sequence>